<protein>
    <recommendedName>
        <fullName evidence="4">DUF2946 domain-containing protein</fullName>
    </recommendedName>
</protein>
<sequence>MSLAASKARLVWVLLVLTLLQAWGSVLHVHEGGPGPAPLAAVAQVPGIEATSEPAPDDPGADTECHCLWCAPRLHALLAFAVLLVLPLVARQYRHPFTEGTGFHPKPRPRGAVPPPRGPPA</sequence>
<proteinExistence type="predicted"/>
<dbReference type="EMBL" id="CAJZAH010000001">
    <property type="protein sequence ID" value="CAG9169554.1"/>
    <property type="molecule type" value="Genomic_DNA"/>
</dbReference>
<comment type="caution">
    <text evidence="2">The sequence shown here is derived from an EMBL/GenBank/DDBJ whole genome shotgun (WGS) entry which is preliminary data.</text>
</comment>
<dbReference type="RefSeq" id="WP_224040669.1">
    <property type="nucleotide sequence ID" value="NZ_CAJZAH010000001.1"/>
</dbReference>
<accession>A0ABM8WQE3</accession>
<evidence type="ECO:0008006" key="4">
    <source>
        <dbReference type="Google" id="ProtNLM"/>
    </source>
</evidence>
<keyword evidence="3" id="KW-1185">Reference proteome</keyword>
<name>A0ABM8WQE3_9BURK</name>
<reference evidence="2 3" key="1">
    <citation type="submission" date="2021-08" db="EMBL/GenBank/DDBJ databases">
        <authorList>
            <person name="Peeters C."/>
        </authorList>
    </citation>
    <scope>NUCLEOTIDE SEQUENCE [LARGE SCALE GENOMIC DNA]</scope>
    <source>
        <strain evidence="2 3">LMG 21510</strain>
    </source>
</reference>
<evidence type="ECO:0000313" key="2">
    <source>
        <dbReference type="EMBL" id="CAG9169554.1"/>
    </source>
</evidence>
<organism evidence="2 3">
    <name type="scientific">Cupriavidus respiraculi</name>
    <dbReference type="NCBI Taxonomy" id="195930"/>
    <lineage>
        <taxon>Bacteria</taxon>
        <taxon>Pseudomonadati</taxon>
        <taxon>Pseudomonadota</taxon>
        <taxon>Betaproteobacteria</taxon>
        <taxon>Burkholderiales</taxon>
        <taxon>Burkholderiaceae</taxon>
        <taxon>Cupriavidus</taxon>
    </lineage>
</organism>
<gene>
    <name evidence="2" type="ORF">LMG21510_01486</name>
</gene>
<dbReference type="Pfam" id="PF11162">
    <property type="entry name" value="DUF2946"/>
    <property type="match status" value="1"/>
</dbReference>
<dbReference type="InterPro" id="IPR021333">
    <property type="entry name" value="DUF2946"/>
</dbReference>
<feature type="region of interest" description="Disordered" evidence="1">
    <location>
        <begin position="97"/>
        <end position="121"/>
    </location>
</feature>
<dbReference type="Proteomes" id="UP000721236">
    <property type="component" value="Unassembled WGS sequence"/>
</dbReference>
<evidence type="ECO:0000256" key="1">
    <source>
        <dbReference type="SAM" id="MobiDB-lite"/>
    </source>
</evidence>
<feature type="compositionally biased region" description="Pro residues" evidence="1">
    <location>
        <begin position="112"/>
        <end position="121"/>
    </location>
</feature>
<evidence type="ECO:0000313" key="3">
    <source>
        <dbReference type="Proteomes" id="UP000721236"/>
    </source>
</evidence>